<feature type="domain" description="Ketosynthase family 3 (KS3)" evidence="5">
    <location>
        <begin position="64"/>
        <end position="546"/>
    </location>
</feature>
<dbReference type="RefSeq" id="WP_305170461.1">
    <property type="nucleotide sequence ID" value="NZ_JAUUUU010000003.1"/>
</dbReference>
<dbReference type="Pfam" id="PF00109">
    <property type="entry name" value="ketoacyl-synt"/>
    <property type="match status" value="1"/>
</dbReference>
<evidence type="ECO:0000313" key="7">
    <source>
        <dbReference type="Proteomes" id="UP001178354"/>
    </source>
</evidence>
<reference evidence="6" key="1">
    <citation type="journal article" date="2010" name="Int. J. Syst. Evol. Microbiol.">
        <title>Porticoccus litoralis gen. nov., sp. nov., a gammaproteobacterium isolated from the Yellow Sea.</title>
        <authorList>
            <person name="Oh H.M."/>
            <person name="Kim H."/>
            <person name="Kim K.M."/>
            <person name="Min G.S."/>
            <person name="Cho J.C."/>
        </authorList>
    </citation>
    <scope>NUCLEOTIDE SEQUENCE</scope>
    <source>
        <strain evidence="6">DSM 25064</strain>
    </source>
</reference>
<dbReference type="InterPro" id="IPR014030">
    <property type="entry name" value="Ketoacyl_synth_N"/>
</dbReference>
<gene>
    <name evidence="6" type="ORF">Q8A57_07850</name>
</gene>
<dbReference type="InterPro" id="IPR020841">
    <property type="entry name" value="PKS_Beta-ketoAc_synthase_dom"/>
</dbReference>
<sequence length="632" mass="67568">MQALPVIVGFGGYNAAGRSSSHQAFRRMVLDSLPAQEREETIAALACLMSLVSWDGECYRDGDGNSLDLAAVAAKYAGQVLDGTLIRRLETSLYDPDQVLAHKRVKVQPGDDGQVSFKLGRRDMPGKVPGHWQVEPENGSFEVRSKDNGEFLVPVYDSQAAQAAGQLPSGFDPAEQYNSRFHPRGLQMALLGASDALHSVGVPWETIAASVHPDEIGVYGSSVFGQCGPEGFGGLLQNRLKGERTTSKQLALGLNTMPADFVNAYVLGSVGHTEAITGACASFLYVLQAAVKDIRSGRRRVAIVGNAEASLTPEIFEGFTNMGALGTDEGLCKLDGSSIPNWRRASRPFGDNCGFTLAEGTQFVVLMDDALAMELGADIHGAVSDVFINADGLKKSISAPGAGNYVSFAKAVASAVAAFGEEVVREHSFIHAHGSSTPANRVTESEIFDAVAGAFGVSDWPVAAVKSYVGHTISSASGDQMMAALGTFKYQLIPGIKTIDAVAEDVHQKHLSYPLQDLDTSERGMELAFINSKGFGGNNATAVVVAPQKVEVMLARRYGDAMAQYQKQREKTREAAADYAARADRGQLDVIYRFGEPVIEENGIKITRQGMSVPGYELDVVFDQANPWPDMA</sequence>
<dbReference type="InterPro" id="IPR016039">
    <property type="entry name" value="Thiolase-like"/>
</dbReference>
<evidence type="ECO:0000256" key="4">
    <source>
        <dbReference type="RuleBase" id="RU003694"/>
    </source>
</evidence>
<dbReference type="InterPro" id="IPR014031">
    <property type="entry name" value="Ketoacyl_synth_C"/>
</dbReference>
<dbReference type="GO" id="GO:0004315">
    <property type="term" value="F:3-oxoacyl-[acyl-carrier-protein] synthase activity"/>
    <property type="evidence" value="ECO:0007669"/>
    <property type="project" value="TreeGrafter"/>
</dbReference>
<evidence type="ECO:0000256" key="3">
    <source>
        <dbReference type="ARBA" id="ARBA00022679"/>
    </source>
</evidence>
<keyword evidence="7" id="KW-1185">Reference proteome</keyword>
<evidence type="ECO:0000256" key="2">
    <source>
        <dbReference type="ARBA" id="ARBA00008467"/>
    </source>
</evidence>
<evidence type="ECO:0000313" key="6">
    <source>
        <dbReference type="EMBL" id="MDP1520876.1"/>
    </source>
</evidence>
<dbReference type="Gene3D" id="3.40.47.10">
    <property type="match status" value="1"/>
</dbReference>
<dbReference type="GO" id="GO:0005829">
    <property type="term" value="C:cytosol"/>
    <property type="evidence" value="ECO:0007669"/>
    <property type="project" value="TreeGrafter"/>
</dbReference>
<dbReference type="Proteomes" id="UP001178354">
    <property type="component" value="Unassembled WGS sequence"/>
</dbReference>
<dbReference type="GO" id="GO:0006633">
    <property type="term" value="P:fatty acid biosynthetic process"/>
    <property type="evidence" value="ECO:0007669"/>
    <property type="project" value="TreeGrafter"/>
</dbReference>
<dbReference type="Pfam" id="PF02801">
    <property type="entry name" value="Ketoacyl-synt_C"/>
    <property type="match status" value="1"/>
</dbReference>
<proteinExistence type="inferred from homology"/>
<comment type="similarity">
    <text evidence="2 4">Belongs to the thiolase-like superfamily. Beta-ketoacyl-ACP synthases family.</text>
</comment>
<dbReference type="SMART" id="SM00825">
    <property type="entry name" value="PKS_KS"/>
    <property type="match status" value="1"/>
</dbReference>
<evidence type="ECO:0000259" key="5">
    <source>
        <dbReference type="PROSITE" id="PS52004"/>
    </source>
</evidence>
<comment type="caution">
    <text evidence="6">The sequence shown here is derived from an EMBL/GenBank/DDBJ whole genome shotgun (WGS) entry which is preliminary data.</text>
</comment>
<dbReference type="EMBL" id="JAUUUU010000003">
    <property type="protein sequence ID" value="MDP1520876.1"/>
    <property type="molecule type" value="Genomic_DNA"/>
</dbReference>
<evidence type="ECO:0000256" key="1">
    <source>
        <dbReference type="ARBA" id="ARBA00005194"/>
    </source>
</evidence>
<dbReference type="InterPro" id="IPR047224">
    <property type="entry name" value="FAS_alpha_su_C"/>
</dbReference>
<dbReference type="SUPFAM" id="SSF53901">
    <property type="entry name" value="Thiolase-like"/>
    <property type="match status" value="2"/>
</dbReference>
<dbReference type="PROSITE" id="PS52004">
    <property type="entry name" value="KS3_2"/>
    <property type="match status" value="1"/>
</dbReference>
<dbReference type="AlphaFoldDB" id="A0AAW8B4G9"/>
<dbReference type="PANTHER" id="PTHR11712:SF336">
    <property type="entry name" value="3-OXOACYL-[ACYL-CARRIER-PROTEIN] SYNTHASE, MITOCHONDRIAL"/>
    <property type="match status" value="1"/>
</dbReference>
<keyword evidence="3 4" id="KW-0808">Transferase</keyword>
<reference evidence="6" key="2">
    <citation type="submission" date="2023-08" db="EMBL/GenBank/DDBJ databases">
        <authorList>
            <person name="Luo J."/>
        </authorList>
    </citation>
    <scope>NUCLEOTIDE SEQUENCE</scope>
    <source>
        <strain evidence="6">DSM 25064</strain>
    </source>
</reference>
<organism evidence="6 7">
    <name type="scientific">Porticoccus litoralis</name>
    <dbReference type="NCBI Taxonomy" id="434086"/>
    <lineage>
        <taxon>Bacteria</taxon>
        <taxon>Pseudomonadati</taxon>
        <taxon>Pseudomonadota</taxon>
        <taxon>Gammaproteobacteria</taxon>
        <taxon>Cellvibrionales</taxon>
        <taxon>Porticoccaceae</taxon>
        <taxon>Porticoccus</taxon>
    </lineage>
</organism>
<dbReference type="InterPro" id="IPR000794">
    <property type="entry name" value="Beta-ketoacyl_synthase"/>
</dbReference>
<dbReference type="CDD" id="cd00828">
    <property type="entry name" value="elong_cond_enzymes"/>
    <property type="match status" value="1"/>
</dbReference>
<name>A0AAW8B4G9_9GAMM</name>
<accession>A0AAW8B4G9</accession>
<protein>
    <submittedName>
        <fullName evidence="6">Beta-ketoacyl synthase N-terminal-like domain-containing protein</fullName>
    </submittedName>
</protein>
<comment type="pathway">
    <text evidence="1">Lipid metabolism; fatty acid biosynthesis.</text>
</comment>
<dbReference type="PANTHER" id="PTHR11712">
    <property type="entry name" value="POLYKETIDE SYNTHASE-RELATED"/>
    <property type="match status" value="1"/>
</dbReference>